<organism evidence="1">
    <name type="scientific">Harvfovirus sp</name>
    <dbReference type="NCBI Taxonomy" id="2487768"/>
    <lineage>
        <taxon>Viruses</taxon>
        <taxon>Varidnaviria</taxon>
        <taxon>Bamfordvirae</taxon>
        <taxon>Nucleocytoviricota</taxon>
        <taxon>Megaviricetes</taxon>
        <taxon>Imitervirales</taxon>
        <taxon>Mimiviridae</taxon>
        <taxon>Klosneuvirinae</taxon>
    </lineage>
</organism>
<protein>
    <recommendedName>
        <fullName evidence="2">Leucine-rich repeat protein</fullName>
    </recommendedName>
</protein>
<feature type="non-terminal residue" evidence="1">
    <location>
        <position position="1"/>
    </location>
</feature>
<reference evidence="1" key="1">
    <citation type="submission" date="2018-10" db="EMBL/GenBank/DDBJ databases">
        <title>Hidden diversity of soil giant viruses.</title>
        <authorList>
            <person name="Schulz F."/>
            <person name="Alteio L."/>
            <person name="Goudeau D."/>
            <person name="Ryan E.M."/>
            <person name="Malmstrom R.R."/>
            <person name="Blanchard J."/>
            <person name="Woyke T."/>
        </authorList>
    </citation>
    <scope>NUCLEOTIDE SEQUENCE</scope>
    <source>
        <strain evidence="1">HAV1</strain>
    </source>
</reference>
<evidence type="ECO:0000313" key="1">
    <source>
        <dbReference type="EMBL" id="AYV80839.1"/>
    </source>
</evidence>
<gene>
    <name evidence="1" type="ORF">Harvfovirus7_36</name>
</gene>
<dbReference type="Gene3D" id="3.80.10.10">
    <property type="entry name" value="Ribonuclease Inhibitor"/>
    <property type="match status" value="1"/>
</dbReference>
<proteinExistence type="predicted"/>
<sequence length="319" mass="36703">IIKADDLEYLRDSLTSLVLVDNTSIDPLILPKLKLVSLNLDFNESVPYEILMQCKTVKRLYISHERIPQCKYLTALTALEKLSITSGYSSDVMELNFAVIASITSLTELVIINGAKVINIKNVSMLMSLKKLKIDRIGEMLIKPEDLELDSLTNLTDLAIRTDKMKGECFIHLTQLTTLRMNGKVFNSLNLKYLEKLKYLYLENLCDVQEINLIELSSLVFLQINCFFKRILSGVNTNLQHLYIDNGYCSLEVIDDRLISKLIGLRYLTIRLKHMISIECLLNLTNLVSVELTYNKEFNQEALELLIKQGVIFKYYDWE</sequence>
<name>A0A3G5A5S5_9VIRU</name>
<dbReference type="EMBL" id="MK072249">
    <property type="protein sequence ID" value="AYV80839.1"/>
    <property type="molecule type" value="Genomic_DNA"/>
</dbReference>
<dbReference type="InterPro" id="IPR032675">
    <property type="entry name" value="LRR_dom_sf"/>
</dbReference>
<evidence type="ECO:0008006" key="2">
    <source>
        <dbReference type="Google" id="ProtNLM"/>
    </source>
</evidence>
<dbReference type="SUPFAM" id="SSF52058">
    <property type="entry name" value="L domain-like"/>
    <property type="match status" value="1"/>
</dbReference>
<accession>A0A3G5A5S5</accession>